<evidence type="ECO:0000313" key="2">
    <source>
        <dbReference type="Proteomes" id="UP000178615"/>
    </source>
</evidence>
<dbReference type="EMBL" id="MEUV01000004">
    <property type="protein sequence ID" value="OGC46434.1"/>
    <property type="molecule type" value="Genomic_DNA"/>
</dbReference>
<protein>
    <submittedName>
        <fullName evidence="1">Uncharacterized protein</fullName>
    </submittedName>
</protein>
<reference evidence="1 2" key="1">
    <citation type="journal article" date="2016" name="Nat. Commun.">
        <title>Thousands of microbial genomes shed light on interconnected biogeochemical processes in an aquifer system.</title>
        <authorList>
            <person name="Anantharaman K."/>
            <person name="Brown C.T."/>
            <person name="Hug L.A."/>
            <person name="Sharon I."/>
            <person name="Castelle C.J."/>
            <person name="Probst A.J."/>
            <person name="Thomas B.C."/>
            <person name="Singh A."/>
            <person name="Wilkins M.J."/>
            <person name="Karaoz U."/>
            <person name="Brodie E.L."/>
            <person name="Williams K.H."/>
            <person name="Hubbard S.S."/>
            <person name="Banfield J.F."/>
        </authorList>
    </citation>
    <scope>NUCLEOTIDE SEQUENCE [LARGE SCALE GENOMIC DNA]</scope>
</reference>
<gene>
    <name evidence="1" type="ORF">A2V49_02780</name>
</gene>
<sequence length="82" mass="9474">MQIIYTEGFQVPRGVKGYFIGTEKDVEEHPVVIGLRLKPIALKPPDSLTLLLWYKDPFNHDDDFKLFDVHEGEKVYAIVKSK</sequence>
<accession>A0A1F4UNA4</accession>
<comment type="caution">
    <text evidence="1">The sequence shown here is derived from an EMBL/GenBank/DDBJ whole genome shotgun (WGS) entry which is preliminary data.</text>
</comment>
<organism evidence="1 2">
    <name type="scientific">candidate division WWE3 bacterium RBG_19FT_COMBO_34_6</name>
    <dbReference type="NCBI Taxonomy" id="1802612"/>
    <lineage>
        <taxon>Bacteria</taxon>
        <taxon>Katanobacteria</taxon>
    </lineage>
</organism>
<dbReference type="Proteomes" id="UP000178615">
    <property type="component" value="Unassembled WGS sequence"/>
</dbReference>
<evidence type="ECO:0000313" key="1">
    <source>
        <dbReference type="EMBL" id="OGC46434.1"/>
    </source>
</evidence>
<dbReference type="AlphaFoldDB" id="A0A1F4UNA4"/>
<name>A0A1F4UNA4_UNCKA</name>
<proteinExistence type="predicted"/>